<organism evidence="1 2">
    <name type="scientific">Nocardioides zeae</name>
    <dbReference type="NCBI Taxonomy" id="1457234"/>
    <lineage>
        <taxon>Bacteria</taxon>
        <taxon>Bacillati</taxon>
        <taxon>Actinomycetota</taxon>
        <taxon>Actinomycetes</taxon>
        <taxon>Propionibacteriales</taxon>
        <taxon>Nocardioidaceae</taxon>
        <taxon>Nocardioides</taxon>
    </lineage>
</organism>
<accession>A0AAJ1X2Q2</accession>
<gene>
    <name evidence="1" type="ORF">QE405_001076</name>
</gene>
<dbReference type="RefSeq" id="WP_307199196.1">
    <property type="nucleotide sequence ID" value="NZ_JAUTAN010000001.1"/>
</dbReference>
<reference evidence="1" key="1">
    <citation type="submission" date="2023-07" db="EMBL/GenBank/DDBJ databases">
        <title>Functional and genomic diversity of the sorghum phyllosphere microbiome.</title>
        <authorList>
            <person name="Shade A."/>
        </authorList>
    </citation>
    <scope>NUCLEOTIDE SEQUENCE</scope>
    <source>
        <strain evidence="1">SORGH_AS_1067</strain>
    </source>
</reference>
<evidence type="ECO:0000313" key="2">
    <source>
        <dbReference type="Proteomes" id="UP001239215"/>
    </source>
</evidence>
<sequence>MTIKVKLNREAVSVEREVFDALFEQSVVSDRAGVTNALRDGHITYSNLVSLSRIAEIPYPLFFAPVDVVHAHLEAKRDKLMAGFNRKHEFSMNSRNRVHLPDVELIVKDLLRKQHYIKTDKTLPKNRIAGLLRKPGASVAEDATKLMDTLGLLPTDLRAVTNKTKALDLLVAKLEAQHVLVAQSSKGYMPQQMPKRAKFSGMTVKDSKVPYIFIASGEEGEKMEPAGRKVFTLMLLAVLIARGRFATVTYSGHTSEEAAPREYELTAQILMPKADFHSADLTTLNAVRELADSFKVTPSAVVMRARRLGLLDPDEADAYLEDLRLAYEQADHYFNPILPINALKRYNGLECSRRMLAILDSGGISRGDFCRIMFSNTLRTKAQINDYRAAVG</sequence>
<dbReference type="Proteomes" id="UP001239215">
    <property type="component" value="Unassembled WGS sequence"/>
</dbReference>
<dbReference type="EMBL" id="JAUTAN010000001">
    <property type="protein sequence ID" value="MDQ1103792.1"/>
    <property type="molecule type" value="Genomic_DNA"/>
</dbReference>
<evidence type="ECO:0008006" key="3">
    <source>
        <dbReference type="Google" id="ProtNLM"/>
    </source>
</evidence>
<name>A0AAJ1X2Q2_9ACTN</name>
<comment type="caution">
    <text evidence="1">The sequence shown here is derived from an EMBL/GenBank/DDBJ whole genome shotgun (WGS) entry which is preliminary data.</text>
</comment>
<evidence type="ECO:0000313" key="1">
    <source>
        <dbReference type="EMBL" id="MDQ1103792.1"/>
    </source>
</evidence>
<proteinExistence type="predicted"/>
<dbReference type="AlphaFoldDB" id="A0AAJ1X2Q2"/>
<protein>
    <recommendedName>
        <fullName evidence="3">ImmA/IrrE family metallo-endopeptidase</fullName>
    </recommendedName>
</protein>